<dbReference type="OrthoDB" id="5480482at2"/>
<evidence type="ECO:0000256" key="6">
    <source>
        <dbReference type="ARBA" id="ARBA00023295"/>
    </source>
</evidence>
<keyword evidence="4" id="KW-0378">Hydrolase</keyword>
<evidence type="ECO:0000256" key="1">
    <source>
        <dbReference type="ARBA" id="ARBA00000382"/>
    </source>
</evidence>
<evidence type="ECO:0000256" key="5">
    <source>
        <dbReference type="ARBA" id="ARBA00023277"/>
    </source>
</evidence>
<evidence type="ECO:0000313" key="10">
    <source>
        <dbReference type="EMBL" id="SNT42584.1"/>
    </source>
</evidence>
<comment type="catalytic activity">
    <reaction evidence="1">
        <text>Hydrolysis of (1-&gt;3)-beta-D-glucosidic linkages in (1-&gt;3)-beta-D-glucans.</text>
        <dbReference type="EC" id="3.2.1.39"/>
    </reaction>
</comment>
<keyword evidence="7" id="KW-0961">Cell wall biogenesis/degradation</keyword>
<evidence type="ECO:0000256" key="4">
    <source>
        <dbReference type="ARBA" id="ARBA00022801"/>
    </source>
</evidence>
<comment type="similarity">
    <text evidence="2">Belongs to the glycosyl hydrolase 81 family.</text>
</comment>
<dbReference type="EC" id="3.2.1.39" evidence="3"/>
<dbReference type="PANTHER" id="PTHR31983">
    <property type="entry name" value="ENDO-1,3(4)-BETA-GLUCANASE 1"/>
    <property type="match status" value="1"/>
</dbReference>
<evidence type="ECO:0000256" key="3">
    <source>
        <dbReference type="ARBA" id="ARBA00012780"/>
    </source>
</evidence>
<dbReference type="GO" id="GO:0052861">
    <property type="term" value="F:endo-1,3(4)-beta-glucanase activity"/>
    <property type="evidence" value="ECO:0007669"/>
    <property type="project" value="InterPro"/>
</dbReference>
<dbReference type="AlphaFoldDB" id="A0A239MKB1"/>
<sequence length="775" mass="84552">MSLPGTQKLILPGFCAGLILAVGLMVHAHPPTEEQLRADAQPHAASLDPVRVLAASAPALPADALTVPPPPRFNRTHQPLVTHRFWAAKNWFPLNRTDSGGAYTMFPEPLAVQTTETGLLIGASNQITVEKNFFVHPIQPDFTIGAPGLKAKHVDVTLATDRLVEFDFGPLRTRVGRGMPFVYVTAGNDAEVTLTFVAPPHIFSRGATRLGVDIGQNRYGLFCPTGGSWSERTDAAGKTVFACALPAGRHYLSAALLTQESDLEEYSRFAFAFPTATPLHWAYNRSKSEATTSFNVETEQKEGAAAGFLQALYPHQYTALDTPSGLAESSYISARGPMRVFEGSSFTTVNTFHGILPFLPLPREFDTAGEANLIRQSLHNPADFAAPDTYGQGKSFGKLAELLLLAQNCGQTGLAHEIAGQMSQHFAQWSGSREQSLPHFRYNPDWQTLIGYPASYGSNTQLNDHHFHYGYWIDAAAKLGLADPAWLRDPGNRAFIAELTKDIANIDPDDTRYPVLRSFDAYAGHSWAAGAAPFGDGQNAESSSEAIHAWAGLILYAAEIHDARLEDAAVWMYTLETTAAESYWFDDGPVRTFPANFTRTQIANVFDGKADSATWFGADGAYEHGIQFLPFTGASLYLGRHPAYVRRNLREVTDETHGHIATASDKWPDLLELYQGFYDPKAALADLRNTPYVFDGETRAHELAWLSSLAAYGQVDSATLADAPFYAVFRNASGAKTHIAFNPGETPLVVHFSDGASLKLPPRSMSAEGRLLQMP</sequence>
<evidence type="ECO:0000256" key="8">
    <source>
        <dbReference type="ARBA" id="ARBA00023326"/>
    </source>
</evidence>
<dbReference type="Pfam" id="PF17652">
    <property type="entry name" value="Glyco_hydro81C"/>
    <property type="match status" value="1"/>
</dbReference>
<protein>
    <recommendedName>
        <fullName evidence="3">glucan endo-1,3-beta-D-glucosidase</fullName>
        <ecNumber evidence="3">3.2.1.39</ecNumber>
    </recommendedName>
</protein>
<dbReference type="GO" id="GO:0000272">
    <property type="term" value="P:polysaccharide catabolic process"/>
    <property type="evidence" value="ECO:0007669"/>
    <property type="project" value="UniProtKB-KW"/>
</dbReference>
<dbReference type="PROSITE" id="PS52008">
    <property type="entry name" value="GH81"/>
    <property type="match status" value="1"/>
</dbReference>
<evidence type="ECO:0000256" key="2">
    <source>
        <dbReference type="ARBA" id="ARBA00010730"/>
    </source>
</evidence>
<dbReference type="InterPro" id="IPR040720">
    <property type="entry name" value="GH81_C"/>
</dbReference>
<dbReference type="InterPro" id="IPR005200">
    <property type="entry name" value="Endo-beta-glucanase"/>
</dbReference>
<keyword evidence="6" id="KW-0326">Glycosidase</keyword>
<feature type="domain" description="Glycosyl hydrolase family 81 C-terminal" evidence="9">
    <location>
        <begin position="388"/>
        <end position="691"/>
    </location>
</feature>
<reference evidence="10 11" key="1">
    <citation type="submission" date="2017-06" db="EMBL/GenBank/DDBJ databases">
        <authorList>
            <person name="Kim H.J."/>
            <person name="Triplett B.A."/>
        </authorList>
    </citation>
    <scope>NUCLEOTIDE SEQUENCE [LARGE SCALE GENOMIC DNA]</scope>
    <source>
        <strain evidence="10 11">DSM 18704</strain>
    </source>
</reference>
<keyword evidence="8" id="KW-0624">Polysaccharide degradation</keyword>
<dbReference type="GO" id="GO:0042973">
    <property type="term" value="F:glucan endo-1,3-beta-D-glucosidase activity"/>
    <property type="evidence" value="ECO:0007669"/>
    <property type="project" value="UniProtKB-EC"/>
</dbReference>
<evidence type="ECO:0000313" key="11">
    <source>
        <dbReference type="Proteomes" id="UP000198356"/>
    </source>
</evidence>
<proteinExistence type="inferred from homology"/>
<dbReference type="Proteomes" id="UP000198356">
    <property type="component" value="Unassembled WGS sequence"/>
</dbReference>
<evidence type="ECO:0000256" key="7">
    <source>
        <dbReference type="ARBA" id="ARBA00023316"/>
    </source>
</evidence>
<dbReference type="PANTHER" id="PTHR31983:SF0">
    <property type="entry name" value="GLUCAN ENDO-1,3-BETA-D-GLUCOSIDASE 2"/>
    <property type="match status" value="1"/>
</dbReference>
<organism evidence="10 11">
    <name type="scientific">Granulicella rosea</name>
    <dbReference type="NCBI Taxonomy" id="474952"/>
    <lineage>
        <taxon>Bacteria</taxon>
        <taxon>Pseudomonadati</taxon>
        <taxon>Acidobacteriota</taxon>
        <taxon>Terriglobia</taxon>
        <taxon>Terriglobales</taxon>
        <taxon>Acidobacteriaceae</taxon>
        <taxon>Granulicella</taxon>
    </lineage>
</organism>
<name>A0A239MKB1_9BACT</name>
<keyword evidence="5" id="KW-0119">Carbohydrate metabolism</keyword>
<keyword evidence="11" id="KW-1185">Reference proteome</keyword>
<evidence type="ECO:0000259" key="9">
    <source>
        <dbReference type="Pfam" id="PF17652"/>
    </source>
</evidence>
<dbReference type="GO" id="GO:0071555">
    <property type="term" value="P:cell wall organization"/>
    <property type="evidence" value="ECO:0007669"/>
    <property type="project" value="UniProtKB-KW"/>
</dbReference>
<dbReference type="EMBL" id="FZOU01000014">
    <property type="protein sequence ID" value="SNT42584.1"/>
    <property type="molecule type" value="Genomic_DNA"/>
</dbReference>
<gene>
    <name evidence="10" type="ORF">SAMN05421770_1143</name>
</gene>
<dbReference type="RefSeq" id="WP_089410386.1">
    <property type="nucleotide sequence ID" value="NZ_FZOU01000014.1"/>
</dbReference>
<accession>A0A239MKB1</accession>